<dbReference type="EMBL" id="JAFKCT010000001">
    <property type="protein sequence ID" value="MBN7809730.1"/>
    <property type="molecule type" value="Genomic_DNA"/>
</dbReference>
<gene>
    <name evidence="2" type="ORF">J0A68_02095</name>
</gene>
<protein>
    <submittedName>
        <fullName evidence="2">Glycosyltransferase family 2 protein</fullName>
    </submittedName>
</protein>
<dbReference type="InterPro" id="IPR029044">
    <property type="entry name" value="Nucleotide-diphossugar_trans"/>
</dbReference>
<dbReference type="RefSeq" id="WP_206576529.1">
    <property type="nucleotide sequence ID" value="NZ_JAFKCT010000001.1"/>
</dbReference>
<feature type="domain" description="Glycosyltransferase 2-like" evidence="1">
    <location>
        <begin position="7"/>
        <end position="119"/>
    </location>
</feature>
<proteinExistence type="predicted"/>
<accession>A0ABS3BYI7</accession>
<dbReference type="PANTHER" id="PTHR22916">
    <property type="entry name" value="GLYCOSYLTRANSFERASE"/>
    <property type="match status" value="1"/>
</dbReference>
<dbReference type="SUPFAM" id="SSF53448">
    <property type="entry name" value="Nucleotide-diphospho-sugar transferases"/>
    <property type="match status" value="1"/>
</dbReference>
<comment type="caution">
    <text evidence="2">The sequence shown here is derived from an EMBL/GenBank/DDBJ whole genome shotgun (WGS) entry which is preliminary data.</text>
</comment>
<keyword evidence="3" id="KW-1185">Reference proteome</keyword>
<name>A0ABS3BYI7_9BACT</name>
<sequence length="311" mass="35313">MTNPTVSIITATYNSSHLLKHAIRSVIDSDFQDWELIVVGDCCTDDTEATVLGFGDARISFYNLEKNSGQQATPNNFGLGKARGKYIAFLNQDDFYYPDHLGRCLSELEASRADFMVIPGINVLSSKREDFERGNYGVQLWSVHPDGHYSSNVFSVASTWFLKKSSADRLGPWKMEKDLYVTPSQEWLFRASQLGLTFHFPSRVGVLIILSGERKNSYKTKHSFEHEYFSTHLQDAELKAQLLEKAAIYAYKRNQSLLFFEPKTLVRRVMGLPLDWVLKRLGIHPSSLRYLRGWGGKGGLIKKIRKDTGLG</sequence>
<evidence type="ECO:0000313" key="2">
    <source>
        <dbReference type="EMBL" id="MBN7809730.1"/>
    </source>
</evidence>
<dbReference type="PANTHER" id="PTHR22916:SF3">
    <property type="entry name" value="UDP-GLCNAC:BETAGAL BETA-1,3-N-ACETYLGLUCOSAMINYLTRANSFERASE-LIKE PROTEIN 1"/>
    <property type="match status" value="1"/>
</dbReference>
<evidence type="ECO:0000313" key="3">
    <source>
        <dbReference type="Proteomes" id="UP000664317"/>
    </source>
</evidence>
<dbReference type="CDD" id="cd00761">
    <property type="entry name" value="Glyco_tranf_GTA_type"/>
    <property type="match status" value="1"/>
</dbReference>
<dbReference type="InterPro" id="IPR001173">
    <property type="entry name" value="Glyco_trans_2-like"/>
</dbReference>
<evidence type="ECO:0000259" key="1">
    <source>
        <dbReference type="Pfam" id="PF00535"/>
    </source>
</evidence>
<dbReference type="Proteomes" id="UP000664317">
    <property type="component" value="Unassembled WGS sequence"/>
</dbReference>
<dbReference type="Pfam" id="PF00535">
    <property type="entry name" value="Glycos_transf_2"/>
    <property type="match status" value="1"/>
</dbReference>
<dbReference type="Gene3D" id="3.90.550.10">
    <property type="entry name" value="Spore Coat Polysaccharide Biosynthesis Protein SpsA, Chain A"/>
    <property type="match status" value="1"/>
</dbReference>
<organism evidence="2 3">
    <name type="scientific">Algoriphagus oliviformis</name>
    <dbReference type="NCBI Taxonomy" id="2811231"/>
    <lineage>
        <taxon>Bacteria</taxon>
        <taxon>Pseudomonadati</taxon>
        <taxon>Bacteroidota</taxon>
        <taxon>Cytophagia</taxon>
        <taxon>Cytophagales</taxon>
        <taxon>Cyclobacteriaceae</taxon>
        <taxon>Algoriphagus</taxon>
    </lineage>
</organism>
<reference evidence="2 3" key="1">
    <citation type="submission" date="2021-03" db="EMBL/GenBank/DDBJ databases">
        <title>novel species isolated from a fishpond in China.</title>
        <authorList>
            <person name="Lu H."/>
            <person name="Cai Z."/>
        </authorList>
    </citation>
    <scope>NUCLEOTIDE SEQUENCE [LARGE SCALE GENOMIC DNA]</scope>
    <source>
        <strain evidence="2 3">H41</strain>
    </source>
</reference>